<evidence type="ECO:0000256" key="2">
    <source>
        <dbReference type="ARBA" id="ARBA00004893"/>
    </source>
</evidence>
<dbReference type="InterPro" id="IPR036068">
    <property type="entry name" value="Nicotinate_pribotase-like_C"/>
</dbReference>
<dbReference type="CDD" id="cd01572">
    <property type="entry name" value="QPRTase"/>
    <property type="match status" value="1"/>
</dbReference>
<dbReference type="Proteomes" id="UP000236634">
    <property type="component" value="Unassembled WGS sequence"/>
</dbReference>
<dbReference type="InterPro" id="IPR027277">
    <property type="entry name" value="NadC/ModD"/>
</dbReference>
<comment type="function">
    <text evidence="1">Involved in the catabolism of quinolinic acid (QA).</text>
</comment>
<evidence type="ECO:0000313" key="15">
    <source>
        <dbReference type="EMBL" id="PNP92890.1"/>
    </source>
</evidence>
<dbReference type="RefSeq" id="WP_103003893.1">
    <property type="nucleotide sequence ID" value="NZ_NBAX01000009.1"/>
</dbReference>
<dbReference type="FunFam" id="3.20.20.70:FF:000030">
    <property type="entry name" value="Nicotinate-nucleotide pyrophosphorylase, carboxylating"/>
    <property type="match status" value="1"/>
</dbReference>
<dbReference type="NCBIfam" id="TIGR00078">
    <property type="entry name" value="nadC"/>
    <property type="match status" value="1"/>
</dbReference>
<evidence type="ECO:0000256" key="11">
    <source>
        <dbReference type="ARBA" id="ARBA00069173"/>
    </source>
</evidence>
<gene>
    <name evidence="15" type="ORF">BFS16_10430</name>
</gene>
<keyword evidence="8 12" id="KW-0808">Transferase</keyword>
<dbReference type="PIRSF" id="PIRSF006250">
    <property type="entry name" value="NadC_ModD"/>
    <property type="match status" value="1"/>
</dbReference>
<dbReference type="SUPFAM" id="SSF51690">
    <property type="entry name" value="Nicotinate/Quinolinate PRTase C-terminal domain-like"/>
    <property type="match status" value="1"/>
</dbReference>
<dbReference type="GO" id="GO:0009435">
    <property type="term" value="P:NAD+ biosynthetic process"/>
    <property type="evidence" value="ECO:0007669"/>
    <property type="project" value="UniProtKB-UniPathway"/>
</dbReference>
<dbReference type="PANTHER" id="PTHR32179:SF3">
    <property type="entry name" value="NICOTINATE-NUCLEOTIDE PYROPHOSPHORYLASE [CARBOXYLATING]"/>
    <property type="match status" value="1"/>
</dbReference>
<dbReference type="GO" id="GO:0005737">
    <property type="term" value="C:cytoplasm"/>
    <property type="evidence" value="ECO:0007669"/>
    <property type="project" value="TreeGrafter"/>
</dbReference>
<dbReference type="Pfam" id="PF02749">
    <property type="entry name" value="QRPTase_N"/>
    <property type="match status" value="1"/>
</dbReference>
<evidence type="ECO:0000259" key="14">
    <source>
        <dbReference type="Pfam" id="PF02749"/>
    </source>
</evidence>
<evidence type="ECO:0000256" key="12">
    <source>
        <dbReference type="PIRNR" id="PIRNR006250"/>
    </source>
</evidence>
<organism evidence="15 16">
    <name type="scientific">Hoylesella timonensis</name>
    <dbReference type="NCBI Taxonomy" id="386414"/>
    <lineage>
        <taxon>Bacteria</taxon>
        <taxon>Pseudomonadati</taxon>
        <taxon>Bacteroidota</taxon>
        <taxon>Bacteroidia</taxon>
        <taxon>Bacteroidales</taxon>
        <taxon>Prevotellaceae</taxon>
        <taxon>Hoylesella</taxon>
    </lineage>
</organism>
<evidence type="ECO:0000313" key="16">
    <source>
        <dbReference type="Proteomes" id="UP000236634"/>
    </source>
</evidence>
<dbReference type="AlphaFoldDB" id="A0A2K0XEC6"/>
<evidence type="ECO:0000259" key="13">
    <source>
        <dbReference type="Pfam" id="PF01729"/>
    </source>
</evidence>
<protein>
    <recommendedName>
        <fullName evidence="11">Probable nicotinate-nucleotide pyrophosphorylase [carboxylating]</fullName>
        <ecNumber evidence="5">2.4.2.19</ecNumber>
    </recommendedName>
    <alternativeName>
        <fullName evidence="9">Quinolinate phosphoribosyltransferase [decarboxylating]</fullName>
    </alternativeName>
</protein>
<dbReference type="Pfam" id="PF01729">
    <property type="entry name" value="QRPTase_C"/>
    <property type="match status" value="1"/>
</dbReference>
<dbReference type="EMBL" id="NBAX01000009">
    <property type="protein sequence ID" value="PNP92890.1"/>
    <property type="molecule type" value="Genomic_DNA"/>
</dbReference>
<dbReference type="InterPro" id="IPR004393">
    <property type="entry name" value="NadC"/>
</dbReference>
<dbReference type="EC" id="2.4.2.19" evidence="5"/>
<evidence type="ECO:0000256" key="1">
    <source>
        <dbReference type="ARBA" id="ARBA00003237"/>
    </source>
</evidence>
<evidence type="ECO:0000256" key="7">
    <source>
        <dbReference type="ARBA" id="ARBA00022676"/>
    </source>
</evidence>
<dbReference type="InterPro" id="IPR022412">
    <property type="entry name" value="Quinolinate_PRibosylTrfase_N"/>
</dbReference>
<comment type="caution">
    <text evidence="15">The sequence shown here is derived from an EMBL/GenBank/DDBJ whole genome shotgun (WGS) entry which is preliminary data.</text>
</comment>
<evidence type="ECO:0000256" key="5">
    <source>
        <dbReference type="ARBA" id="ARBA00011944"/>
    </source>
</evidence>
<dbReference type="InterPro" id="IPR037128">
    <property type="entry name" value="Quinolinate_PRibosylTase_N_sf"/>
</dbReference>
<dbReference type="GO" id="GO:0004514">
    <property type="term" value="F:nicotinate-nucleotide diphosphorylase (carboxylating) activity"/>
    <property type="evidence" value="ECO:0007669"/>
    <property type="project" value="UniProtKB-EC"/>
</dbReference>
<feature type="domain" description="Quinolinate phosphoribosyl transferase C-terminal" evidence="13">
    <location>
        <begin position="111"/>
        <end position="282"/>
    </location>
</feature>
<reference evidence="15 16" key="1">
    <citation type="submission" date="2017-03" db="EMBL/GenBank/DDBJ databases">
        <authorList>
            <person name="Afonso C.L."/>
            <person name="Miller P.J."/>
            <person name="Scott M.A."/>
            <person name="Spackman E."/>
            <person name="Goraichik I."/>
            <person name="Dimitrov K.M."/>
            <person name="Suarez D.L."/>
            <person name="Swayne D.E."/>
        </authorList>
    </citation>
    <scope>NUCLEOTIDE SEQUENCE [LARGE SCALE GENOMIC DNA]</scope>
    <source>
        <strain evidence="15 16">DNF00076</strain>
    </source>
</reference>
<evidence type="ECO:0000256" key="4">
    <source>
        <dbReference type="ARBA" id="ARBA00011218"/>
    </source>
</evidence>
<dbReference type="FunFam" id="3.90.1170.20:FF:000001">
    <property type="entry name" value="Nicotinate-nucleotide diphosphorylase (Carboxylating)"/>
    <property type="match status" value="1"/>
</dbReference>
<dbReference type="InterPro" id="IPR013785">
    <property type="entry name" value="Aldolase_TIM"/>
</dbReference>
<accession>A0A2K0XEC6</accession>
<evidence type="ECO:0000256" key="9">
    <source>
        <dbReference type="ARBA" id="ARBA00033102"/>
    </source>
</evidence>
<keyword evidence="7 12" id="KW-0328">Glycosyltransferase</keyword>
<dbReference type="GO" id="GO:0034213">
    <property type="term" value="P:quinolinate catabolic process"/>
    <property type="evidence" value="ECO:0007669"/>
    <property type="project" value="TreeGrafter"/>
</dbReference>
<evidence type="ECO:0000256" key="10">
    <source>
        <dbReference type="ARBA" id="ARBA00047445"/>
    </source>
</evidence>
<dbReference type="SUPFAM" id="SSF54675">
    <property type="entry name" value="Nicotinate/Quinolinate PRTase N-terminal domain-like"/>
    <property type="match status" value="1"/>
</dbReference>
<name>A0A2K0XEC6_9BACT</name>
<comment type="catalytic activity">
    <reaction evidence="10">
        <text>nicotinate beta-D-ribonucleotide + CO2 + diphosphate = quinolinate + 5-phospho-alpha-D-ribose 1-diphosphate + 2 H(+)</text>
        <dbReference type="Rhea" id="RHEA:12733"/>
        <dbReference type="ChEBI" id="CHEBI:15378"/>
        <dbReference type="ChEBI" id="CHEBI:16526"/>
        <dbReference type="ChEBI" id="CHEBI:29959"/>
        <dbReference type="ChEBI" id="CHEBI:33019"/>
        <dbReference type="ChEBI" id="CHEBI:57502"/>
        <dbReference type="ChEBI" id="CHEBI:58017"/>
        <dbReference type="EC" id="2.4.2.19"/>
    </reaction>
</comment>
<proteinExistence type="inferred from homology"/>
<dbReference type="UniPathway" id="UPA00253">
    <property type="reaction ID" value="UER00331"/>
</dbReference>
<evidence type="ECO:0000256" key="8">
    <source>
        <dbReference type="ARBA" id="ARBA00022679"/>
    </source>
</evidence>
<comment type="similarity">
    <text evidence="3 12">Belongs to the NadC/ModD family.</text>
</comment>
<keyword evidence="6" id="KW-0662">Pyridine nucleotide biosynthesis</keyword>
<dbReference type="Gene3D" id="3.90.1170.20">
    <property type="entry name" value="Quinolinate phosphoribosyl transferase, N-terminal domain"/>
    <property type="match status" value="1"/>
</dbReference>
<dbReference type="InterPro" id="IPR002638">
    <property type="entry name" value="Quinolinate_PRibosylTrfase_C"/>
</dbReference>
<evidence type="ECO:0000256" key="6">
    <source>
        <dbReference type="ARBA" id="ARBA00022642"/>
    </source>
</evidence>
<comment type="subunit">
    <text evidence="4">Hexamer formed by 3 homodimers.</text>
</comment>
<sequence>MLSVNQLNDKLIELAFSEDIGDGDHTTLCCIPPTAMGESKLLIKDEGIFAGVEIAKQIFHKFDPTLNVEVYIQDGAPVKPGDIVMSVKGKEQSLLQTERLMLNILQRMSGIATMTHKYQQALIDAGTKTRVLDTRKTTPGMRMLEKEAVRIGGGMNHRIGLFDMILLKDNHIDFCGGVHNAISRAKQYIKEHGKDGMKIECEVRDFRELEEALTEGCDRIMFDNFSPEDTRKAVAMVNGKCETESSGGITFDTMIPYAKAGVDFISFGALTHSVKVLDMSFKAAGSNKLKV</sequence>
<feature type="domain" description="Quinolinate phosphoribosyl transferase N-terminal" evidence="14">
    <location>
        <begin position="24"/>
        <end position="109"/>
    </location>
</feature>
<dbReference type="Gene3D" id="3.20.20.70">
    <property type="entry name" value="Aldolase class I"/>
    <property type="match status" value="1"/>
</dbReference>
<evidence type="ECO:0000256" key="3">
    <source>
        <dbReference type="ARBA" id="ARBA00009400"/>
    </source>
</evidence>
<comment type="pathway">
    <text evidence="2">Cofactor biosynthesis; NAD(+) biosynthesis; nicotinate D-ribonucleotide from quinolinate: step 1/1.</text>
</comment>
<dbReference type="PANTHER" id="PTHR32179">
    <property type="entry name" value="NICOTINATE-NUCLEOTIDE PYROPHOSPHORYLASE [CARBOXYLATING]"/>
    <property type="match status" value="1"/>
</dbReference>